<proteinExistence type="predicted"/>
<evidence type="ECO:0000259" key="1">
    <source>
        <dbReference type="PROSITE" id="PS50995"/>
    </source>
</evidence>
<dbReference type="Proteomes" id="UP000886858">
    <property type="component" value="Unassembled WGS sequence"/>
</dbReference>
<dbReference type="SUPFAM" id="SSF46785">
    <property type="entry name" value="Winged helix' DNA-binding domain"/>
    <property type="match status" value="1"/>
</dbReference>
<reference evidence="2" key="2">
    <citation type="submission" date="2021-04" db="EMBL/GenBank/DDBJ databases">
        <authorList>
            <person name="Gilroy R."/>
        </authorList>
    </citation>
    <scope>NUCLEOTIDE SEQUENCE</scope>
    <source>
        <strain evidence="2">CHK179-7159</strain>
    </source>
</reference>
<dbReference type="GO" id="GO:0006950">
    <property type="term" value="P:response to stress"/>
    <property type="evidence" value="ECO:0007669"/>
    <property type="project" value="TreeGrafter"/>
</dbReference>
<dbReference type="InterPro" id="IPR036388">
    <property type="entry name" value="WH-like_DNA-bd_sf"/>
</dbReference>
<name>A0A9D2L1H6_9FIRM</name>
<dbReference type="InterPro" id="IPR039422">
    <property type="entry name" value="MarR/SlyA-like"/>
</dbReference>
<dbReference type="InterPro" id="IPR036390">
    <property type="entry name" value="WH_DNA-bd_sf"/>
</dbReference>
<dbReference type="InterPro" id="IPR000835">
    <property type="entry name" value="HTH_MarR-typ"/>
</dbReference>
<dbReference type="PANTHER" id="PTHR33164:SF43">
    <property type="entry name" value="HTH-TYPE TRANSCRIPTIONAL REPRESSOR YETL"/>
    <property type="match status" value="1"/>
</dbReference>
<dbReference type="PANTHER" id="PTHR33164">
    <property type="entry name" value="TRANSCRIPTIONAL REGULATOR, MARR FAMILY"/>
    <property type="match status" value="1"/>
</dbReference>
<dbReference type="SMART" id="SM00347">
    <property type="entry name" value="HTH_MARR"/>
    <property type="match status" value="1"/>
</dbReference>
<protein>
    <submittedName>
        <fullName evidence="2">MarR family winged helix-turn-helix transcriptional regulator</fullName>
    </submittedName>
</protein>
<dbReference type="EMBL" id="DWYY01000199">
    <property type="protein sequence ID" value="HJA94738.1"/>
    <property type="molecule type" value="Genomic_DNA"/>
</dbReference>
<evidence type="ECO:0000313" key="3">
    <source>
        <dbReference type="Proteomes" id="UP000886858"/>
    </source>
</evidence>
<dbReference type="AlphaFoldDB" id="A0A9D2L1H6"/>
<sequence length="149" mass="17333">MTPDEIRNELLKTTYRYGKAHLKVPVGDDISRGEFGALQMIYYYKKKHPDEEGIGAARLAEEVHCSPPAVSRLLRTLEEKGCIVRKTDSHNRRKTRIVLTEKGEALRWKGWELSSDYFNRVTAQMGEEKMQQFLSLWKELVEIMESTEN</sequence>
<evidence type="ECO:0000313" key="2">
    <source>
        <dbReference type="EMBL" id="HJA94738.1"/>
    </source>
</evidence>
<dbReference type="Pfam" id="PF01047">
    <property type="entry name" value="MarR"/>
    <property type="match status" value="1"/>
</dbReference>
<dbReference type="GO" id="GO:0003700">
    <property type="term" value="F:DNA-binding transcription factor activity"/>
    <property type="evidence" value="ECO:0007669"/>
    <property type="project" value="InterPro"/>
</dbReference>
<reference evidence="2" key="1">
    <citation type="journal article" date="2021" name="PeerJ">
        <title>Extensive microbial diversity within the chicken gut microbiome revealed by metagenomics and culture.</title>
        <authorList>
            <person name="Gilroy R."/>
            <person name="Ravi A."/>
            <person name="Getino M."/>
            <person name="Pursley I."/>
            <person name="Horton D.L."/>
            <person name="Alikhan N.F."/>
            <person name="Baker D."/>
            <person name="Gharbi K."/>
            <person name="Hall N."/>
            <person name="Watson M."/>
            <person name="Adriaenssens E.M."/>
            <person name="Foster-Nyarko E."/>
            <person name="Jarju S."/>
            <person name="Secka A."/>
            <person name="Antonio M."/>
            <person name="Oren A."/>
            <person name="Chaudhuri R.R."/>
            <person name="La Ragione R."/>
            <person name="Hildebrand F."/>
            <person name="Pallen M.J."/>
        </authorList>
    </citation>
    <scope>NUCLEOTIDE SEQUENCE</scope>
    <source>
        <strain evidence="2">CHK179-7159</strain>
    </source>
</reference>
<dbReference type="PROSITE" id="PS50995">
    <property type="entry name" value="HTH_MARR_2"/>
    <property type="match status" value="1"/>
</dbReference>
<comment type="caution">
    <text evidence="2">The sequence shown here is derived from an EMBL/GenBank/DDBJ whole genome shotgun (WGS) entry which is preliminary data.</text>
</comment>
<organism evidence="2 3">
    <name type="scientific">Candidatus Eisenbergiella merdipullorum</name>
    <dbReference type="NCBI Taxonomy" id="2838553"/>
    <lineage>
        <taxon>Bacteria</taxon>
        <taxon>Bacillati</taxon>
        <taxon>Bacillota</taxon>
        <taxon>Clostridia</taxon>
        <taxon>Lachnospirales</taxon>
        <taxon>Lachnospiraceae</taxon>
        <taxon>Eisenbergiella</taxon>
    </lineage>
</organism>
<dbReference type="Gene3D" id="1.10.10.10">
    <property type="entry name" value="Winged helix-like DNA-binding domain superfamily/Winged helix DNA-binding domain"/>
    <property type="match status" value="1"/>
</dbReference>
<accession>A0A9D2L1H6</accession>
<gene>
    <name evidence="2" type="ORF">H9717_16755</name>
</gene>
<feature type="domain" description="HTH marR-type" evidence="1">
    <location>
        <begin position="3"/>
        <end position="142"/>
    </location>
</feature>